<evidence type="ECO:0000313" key="1">
    <source>
        <dbReference type="EMBL" id="MDA2813755.1"/>
    </source>
</evidence>
<dbReference type="RefSeq" id="WP_270688900.1">
    <property type="nucleotide sequence ID" value="NZ_JAQFWQ010000089.1"/>
</dbReference>
<dbReference type="InterPro" id="IPR007263">
    <property type="entry name" value="DCC1-like"/>
</dbReference>
<gene>
    <name evidence="1" type="ORF">O4J56_24130</name>
</gene>
<keyword evidence="2" id="KW-1185">Reference proteome</keyword>
<accession>A0ABT4UBK6</accession>
<name>A0ABT4UBK6_9ACTN</name>
<proteinExistence type="predicted"/>
<dbReference type="Pfam" id="PF04134">
    <property type="entry name" value="DCC1-like"/>
    <property type="match status" value="1"/>
</dbReference>
<comment type="caution">
    <text evidence="1">The sequence shown here is derived from an EMBL/GenBank/DDBJ whole genome shotgun (WGS) entry which is preliminary data.</text>
</comment>
<protein>
    <submittedName>
        <fullName evidence="1">DUF393 domain-containing protein</fullName>
    </submittedName>
</protein>
<organism evidence="1 2">
    <name type="scientific">Nocardiopsis endophytica</name>
    <dbReference type="NCBI Taxonomy" id="3018445"/>
    <lineage>
        <taxon>Bacteria</taxon>
        <taxon>Bacillati</taxon>
        <taxon>Actinomycetota</taxon>
        <taxon>Actinomycetes</taxon>
        <taxon>Streptosporangiales</taxon>
        <taxon>Nocardiopsidaceae</taxon>
        <taxon>Nocardiopsis</taxon>
    </lineage>
</organism>
<dbReference type="Proteomes" id="UP001527866">
    <property type="component" value="Unassembled WGS sequence"/>
</dbReference>
<dbReference type="EMBL" id="JAQFWQ010000089">
    <property type="protein sequence ID" value="MDA2813755.1"/>
    <property type="molecule type" value="Genomic_DNA"/>
</dbReference>
<reference evidence="1 2" key="1">
    <citation type="submission" date="2023-01" db="EMBL/GenBank/DDBJ databases">
        <title>Draft genome sequence of Nocardiopsis sp. RSe5-2 isolated from halophytes.</title>
        <authorList>
            <person name="Duangmal K."/>
            <person name="Chantavorakit T."/>
        </authorList>
    </citation>
    <scope>NUCLEOTIDE SEQUENCE [LARGE SCALE GENOMIC DNA]</scope>
    <source>
        <strain evidence="1 2">RSe5-2</strain>
    </source>
</reference>
<evidence type="ECO:0000313" key="2">
    <source>
        <dbReference type="Proteomes" id="UP001527866"/>
    </source>
</evidence>
<sequence length="123" mass="12995">MAPVLIYDGDCGFCTASARLAAERIAPGLRIVESHRADLPPGLRARARDEVLLAHPDGRRVWGGADAVAVLLTAGPRPALRPVGALMRAPGLRELSGLAYRWVARNRHRMPGGTASCGVPRAG</sequence>